<dbReference type="AlphaFoldDB" id="A0A3B4A9Z5"/>
<sequence>MGFGGCSLQWIIPPGVFNMRRLLYALTSMCSRVKTTGSLMKTRLDSLLIEATSLAILIVAFSVLRNCPRFLYRTKTSLATPTQKEVFVFNVANSSNEVYFRV</sequence>
<protein>
    <submittedName>
        <fullName evidence="2">Uncharacterized protein</fullName>
    </submittedName>
</protein>
<name>A0A3B4A9Z5_9GOBI</name>
<accession>A0A3B4A9Z5</accession>
<reference evidence="2" key="1">
    <citation type="submission" date="2025-08" db="UniProtKB">
        <authorList>
            <consortium name="Ensembl"/>
        </authorList>
    </citation>
    <scope>IDENTIFICATION</scope>
</reference>
<evidence type="ECO:0000313" key="2">
    <source>
        <dbReference type="Ensembl" id="ENSPMGP00000013877.1"/>
    </source>
</evidence>
<organism evidence="2 3">
    <name type="scientific">Periophthalmus magnuspinnatus</name>
    <dbReference type="NCBI Taxonomy" id="409849"/>
    <lineage>
        <taxon>Eukaryota</taxon>
        <taxon>Metazoa</taxon>
        <taxon>Chordata</taxon>
        <taxon>Craniata</taxon>
        <taxon>Vertebrata</taxon>
        <taxon>Euteleostomi</taxon>
        <taxon>Actinopterygii</taxon>
        <taxon>Neopterygii</taxon>
        <taxon>Teleostei</taxon>
        <taxon>Neoteleostei</taxon>
        <taxon>Acanthomorphata</taxon>
        <taxon>Gobiaria</taxon>
        <taxon>Gobiiformes</taxon>
        <taxon>Gobioidei</taxon>
        <taxon>Gobiidae</taxon>
        <taxon>Oxudercinae</taxon>
        <taxon>Periophthalmus</taxon>
    </lineage>
</organism>
<dbReference type="Proteomes" id="UP000261520">
    <property type="component" value="Unplaced"/>
</dbReference>
<keyword evidence="1" id="KW-0472">Membrane</keyword>
<proteinExistence type="predicted"/>
<keyword evidence="1" id="KW-0812">Transmembrane</keyword>
<evidence type="ECO:0000313" key="3">
    <source>
        <dbReference type="Proteomes" id="UP000261520"/>
    </source>
</evidence>
<keyword evidence="3" id="KW-1185">Reference proteome</keyword>
<keyword evidence="1" id="KW-1133">Transmembrane helix</keyword>
<dbReference type="Ensembl" id="ENSPMGT00000014812.1">
    <property type="protein sequence ID" value="ENSPMGP00000013877.1"/>
    <property type="gene ID" value="ENSPMGG00000011404.1"/>
</dbReference>
<feature type="transmembrane region" description="Helical" evidence="1">
    <location>
        <begin position="47"/>
        <end position="64"/>
    </location>
</feature>
<evidence type="ECO:0000256" key="1">
    <source>
        <dbReference type="SAM" id="Phobius"/>
    </source>
</evidence>
<reference evidence="2" key="2">
    <citation type="submission" date="2025-09" db="UniProtKB">
        <authorList>
            <consortium name="Ensembl"/>
        </authorList>
    </citation>
    <scope>IDENTIFICATION</scope>
</reference>